<dbReference type="SUPFAM" id="SSF48452">
    <property type="entry name" value="TPR-like"/>
    <property type="match status" value="1"/>
</dbReference>
<accession>A0A9Y1FL73</accession>
<protein>
    <recommendedName>
        <fullName evidence="2">MalT-like TPR region domain-containing protein</fullName>
    </recommendedName>
</protein>
<evidence type="ECO:0000313" key="1">
    <source>
        <dbReference type="EMBL" id="UJG41035.1"/>
    </source>
</evidence>
<dbReference type="InterPro" id="IPR019734">
    <property type="entry name" value="TPR_rpt"/>
</dbReference>
<evidence type="ECO:0008006" key="2">
    <source>
        <dbReference type="Google" id="ProtNLM"/>
    </source>
</evidence>
<gene>
    <name evidence="1" type="ORF">K9W45_00910</name>
</gene>
<dbReference type="Proteomes" id="UP001201020">
    <property type="component" value="Chromosome"/>
</dbReference>
<sequence>MVLDWYLQLLNSDDQNWIKKYLKLKTITEVKEFNLYRNVQNYWKKIRDIFIPPDVQFLISYLFNMYGEYDKLEFLYKKYNSIETLGPLLNILRLKRGLIKAQTYIAETDLASISKSSIFPRFYFYNSEIKIFATTFNNELASQLISQCKLLLNKSEGQLFLFLQANLFYTLGFTVFRYRESDKAIFYFSEAKKILENIEKTDEFLLAVTYNTLGNAYMFKGLLKQSKSNYYKSFNLFNEMNNNRGKIVTEGNIASLDIKLGKHKEALPKLIKIKEFFSENNELRNVALINREIMQCLIEIGKTEKAVEYLKENIKLLETRLVYDDEVLISSIEFAIQIQKFDIVEKLLKTFENIILKDKENISFHNGAFYSLKGYYELIRGNLYNASIFLEKGIEIAKSIKNFPLYLTGLKYHSIYLIKKLQIQYSEEIISELEEICEEISLILRKHSNIYLKIDFQLLLARIYALQEKFDLANHIYSLTVELCKNYNMNTQLKEILREMQTLKKMEQNPEKLDDKALQIFSLNSITKTLQKPSTEIRNIEVNLNLYNKDHLINLIIIHFNGLPLYSHQFKGEKIEEKQLLLSGLFKAIESFSDSLTKKHGIFKLIEFTDFIVMIEKRKKYSVVLFIDEFYYSVKERLIQFANKIESLLQQTEVLQIDYFTNKILTPIKQEIDNLRIEIFEK</sequence>
<organism evidence="1">
    <name type="scientific">Candidatus Heimdallarchaeum aukensis</name>
    <dbReference type="NCBI Taxonomy" id="2876573"/>
    <lineage>
        <taxon>Archaea</taxon>
        <taxon>Promethearchaeati</taxon>
        <taxon>Candidatus Heimdallarchaeota</taxon>
        <taxon>Candidatus Heimdallarchaeia (ex Rinke et al. 2021) (nom. nud.)</taxon>
        <taxon>Candidatus Heimdallarchaeales</taxon>
        <taxon>Candidatus Heimdallarchaeaceae</taxon>
        <taxon>Candidatus Heimdallarchaeum</taxon>
    </lineage>
</organism>
<dbReference type="AlphaFoldDB" id="A0A9Y1FL73"/>
<name>A0A9Y1FL73_9ARCH</name>
<dbReference type="Gene3D" id="1.25.40.10">
    <property type="entry name" value="Tetratricopeptide repeat domain"/>
    <property type="match status" value="1"/>
</dbReference>
<reference evidence="1" key="1">
    <citation type="journal article" date="2022" name="Nat. Microbiol.">
        <title>Unique mobile elements and scalable gene flow at the prokaryote-eukaryote boundary revealed by circularized Asgard archaea genomes.</title>
        <authorList>
            <person name="Wu F."/>
            <person name="Speth D.R."/>
            <person name="Philosof A."/>
            <person name="Cremiere A."/>
            <person name="Narayanan A."/>
            <person name="Barco R.A."/>
            <person name="Connon S.A."/>
            <person name="Amend J.P."/>
            <person name="Antoshechkin I.A."/>
            <person name="Orphan V.J."/>
        </authorList>
    </citation>
    <scope>NUCLEOTIDE SEQUENCE</scope>
    <source>
        <strain evidence="1">PM71</strain>
    </source>
</reference>
<proteinExistence type="predicted"/>
<dbReference type="SMART" id="SM00028">
    <property type="entry name" value="TPR"/>
    <property type="match status" value="5"/>
</dbReference>
<dbReference type="InterPro" id="IPR011990">
    <property type="entry name" value="TPR-like_helical_dom_sf"/>
</dbReference>
<dbReference type="EMBL" id="CP084166">
    <property type="protein sequence ID" value="UJG41035.1"/>
    <property type="molecule type" value="Genomic_DNA"/>
</dbReference>